<accession>A0A6M1SNG1</accession>
<sequence length="141" mass="16223">MAAICSFILVPALLAQAQQADSTKRTFFLRPETNSLKAEPHSERSIGSYTLPESGVFGVPEETEYYVIPFKGQEYLDMAVEALREEQRDKLGLNWLFRFLNAISPYVNNQFQFGVYRINDMPVVARDNPLFQSHNSREERN</sequence>
<feature type="signal peptide" evidence="1">
    <location>
        <begin position="1"/>
        <end position="17"/>
    </location>
</feature>
<evidence type="ECO:0000256" key="1">
    <source>
        <dbReference type="SAM" id="SignalP"/>
    </source>
</evidence>
<dbReference type="AlphaFoldDB" id="A0A6M1SNG1"/>
<evidence type="ECO:0000313" key="2">
    <source>
        <dbReference type="EMBL" id="NGP76901.1"/>
    </source>
</evidence>
<proteinExistence type="predicted"/>
<dbReference type="Proteomes" id="UP000473278">
    <property type="component" value="Unassembled WGS sequence"/>
</dbReference>
<organism evidence="2 3">
    <name type="scientific">Halalkalibaculum roseum</name>
    <dbReference type="NCBI Taxonomy" id="2709311"/>
    <lineage>
        <taxon>Bacteria</taxon>
        <taxon>Pseudomonadati</taxon>
        <taxon>Balneolota</taxon>
        <taxon>Balneolia</taxon>
        <taxon>Balneolales</taxon>
        <taxon>Balneolaceae</taxon>
        <taxon>Halalkalibaculum</taxon>
    </lineage>
</organism>
<keyword evidence="3" id="KW-1185">Reference proteome</keyword>
<comment type="caution">
    <text evidence="2">The sequence shown here is derived from an EMBL/GenBank/DDBJ whole genome shotgun (WGS) entry which is preliminary data.</text>
</comment>
<protein>
    <submittedName>
        <fullName evidence="2">Uncharacterized protein</fullName>
    </submittedName>
</protein>
<gene>
    <name evidence="2" type="ORF">G3570_09670</name>
</gene>
<dbReference type="RefSeq" id="WP_165141749.1">
    <property type="nucleotide sequence ID" value="NZ_JAALLT010000003.1"/>
</dbReference>
<keyword evidence="1" id="KW-0732">Signal</keyword>
<name>A0A6M1SNG1_9BACT</name>
<feature type="chain" id="PRO_5026892534" evidence="1">
    <location>
        <begin position="18"/>
        <end position="141"/>
    </location>
</feature>
<evidence type="ECO:0000313" key="3">
    <source>
        <dbReference type="Proteomes" id="UP000473278"/>
    </source>
</evidence>
<dbReference type="EMBL" id="JAALLT010000003">
    <property type="protein sequence ID" value="NGP76901.1"/>
    <property type="molecule type" value="Genomic_DNA"/>
</dbReference>
<reference evidence="2 3" key="1">
    <citation type="submission" date="2020-02" db="EMBL/GenBank/DDBJ databases">
        <title>Balneolaceae bacterium YR4-1, complete genome.</title>
        <authorList>
            <person name="Li Y."/>
            <person name="Wu S."/>
        </authorList>
    </citation>
    <scope>NUCLEOTIDE SEQUENCE [LARGE SCALE GENOMIC DNA]</scope>
    <source>
        <strain evidence="2 3">YR4-1</strain>
    </source>
</reference>